<proteinExistence type="predicted"/>
<name>A0A9I9E0X9_CUCME</name>
<accession>A0A9I9E0X9</accession>
<dbReference type="AlphaFoldDB" id="A0A9I9E0X9"/>
<evidence type="ECO:0000313" key="1">
    <source>
        <dbReference type="EnsemblPlants" id="MELO3C027475.2.1"/>
    </source>
</evidence>
<reference evidence="1" key="1">
    <citation type="submission" date="2023-03" db="UniProtKB">
        <authorList>
            <consortium name="EnsemblPlants"/>
        </authorList>
    </citation>
    <scope>IDENTIFICATION</scope>
</reference>
<sequence>MGIQIKPFSSLSVVSTCFVRRHTGRRMTRCSTLSLGKWD</sequence>
<dbReference type="Gramene" id="MELO3C027475.2.1">
    <property type="protein sequence ID" value="MELO3C027475.2.1"/>
    <property type="gene ID" value="MELO3C027475.2"/>
</dbReference>
<dbReference type="EnsemblPlants" id="MELO3C027475.2.1">
    <property type="protein sequence ID" value="MELO3C027475.2.1"/>
    <property type="gene ID" value="MELO3C027475.2"/>
</dbReference>
<protein>
    <submittedName>
        <fullName evidence="1">Uncharacterized protein</fullName>
    </submittedName>
</protein>
<organism evidence="1">
    <name type="scientific">Cucumis melo</name>
    <name type="common">Muskmelon</name>
    <dbReference type="NCBI Taxonomy" id="3656"/>
    <lineage>
        <taxon>Eukaryota</taxon>
        <taxon>Viridiplantae</taxon>
        <taxon>Streptophyta</taxon>
        <taxon>Embryophyta</taxon>
        <taxon>Tracheophyta</taxon>
        <taxon>Spermatophyta</taxon>
        <taxon>Magnoliopsida</taxon>
        <taxon>eudicotyledons</taxon>
        <taxon>Gunneridae</taxon>
        <taxon>Pentapetalae</taxon>
        <taxon>rosids</taxon>
        <taxon>fabids</taxon>
        <taxon>Cucurbitales</taxon>
        <taxon>Cucurbitaceae</taxon>
        <taxon>Benincaseae</taxon>
        <taxon>Cucumis</taxon>
    </lineage>
</organism>